<organism evidence="7 8">
    <name type="scientific">Methylorubrum thiocyanatum</name>
    <dbReference type="NCBI Taxonomy" id="47958"/>
    <lineage>
        <taxon>Bacteria</taxon>
        <taxon>Pseudomonadati</taxon>
        <taxon>Pseudomonadota</taxon>
        <taxon>Alphaproteobacteria</taxon>
        <taxon>Hyphomicrobiales</taxon>
        <taxon>Methylobacteriaceae</taxon>
        <taxon>Methylorubrum</taxon>
    </lineage>
</organism>
<proteinExistence type="inferred from homology"/>
<dbReference type="EC" id="6.2.1.32" evidence="7"/>
<evidence type="ECO:0000313" key="8">
    <source>
        <dbReference type="Proteomes" id="UP000543554"/>
    </source>
</evidence>
<dbReference type="Pfam" id="PF13193">
    <property type="entry name" value="AMP-binding_C"/>
    <property type="match status" value="1"/>
</dbReference>
<evidence type="ECO:0000256" key="1">
    <source>
        <dbReference type="ARBA" id="ARBA00006432"/>
    </source>
</evidence>
<evidence type="ECO:0000256" key="3">
    <source>
        <dbReference type="ARBA" id="ARBA00022741"/>
    </source>
</evidence>
<dbReference type="PANTHER" id="PTHR43352">
    <property type="entry name" value="ACETYL-COA SYNTHETASE"/>
    <property type="match status" value="1"/>
</dbReference>
<dbReference type="Proteomes" id="UP000543554">
    <property type="component" value="Unassembled WGS sequence"/>
</dbReference>
<dbReference type="InterPro" id="IPR020845">
    <property type="entry name" value="AMP-binding_CS"/>
</dbReference>
<comment type="similarity">
    <text evidence="1">Belongs to the ATP-dependent AMP-binding enzyme family.</text>
</comment>
<dbReference type="AlphaFoldDB" id="A0AA40S4X0"/>
<evidence type="ECO:0000256" key="4">
    <source>
        <dbReference type="ARBA" id="ARBA00022840"/>
    </source>
</evidence>
<dbReference type="SUPFAM" id="SSF56801">
    <property type="entry name" value="Acetyl-CoA synthetase-like"/>
    <property type="match status" value="1"/>
</dbReference>
<dbReference type="RefSeq" id="WP_182555824.1">
    <property type="nucleotide sequence ID" value="NZ_BPRF01000020.1"/>
</dbReference>
<dbReference type="InterPro" id="IPR045851">
    <property type="entry name" value="AMP-bd_C_sf"/>
</dbReference>
<accession>A0AA40S4X0</accession>
<feature type="domain" description="AMP-dependent synthetase/ligase" evidence="5">
    <location>
        <begin position="51"/>
        <end position="395"/>
    </location>
</feature>
<reference evidence="7 8" key="1">
    <citation type="submission" date="2020-08" db="EMBL/GenBank/DDBJ databases">
        <title>Genomic Encyclopedia of Type Strains, Phase IV (KMG-IV): sequencing the most valuable type-strain genomes for metagenomic binning, comparative biology and taxonomic classification.</title>
        <authorList>
            <person name="Goeker M."/>
        </authorList>
    </citation>
    <scope>NUCLEOTIDE SEQUENCE [LARGE SCALE GENOMIC DNA]</scope>
    <source>
        <strain evidence="7 8">DSM 11490</strain>
    </source>
</reference>
<name>A0AA40S4X0_9HYPH</name>
<keyword evidence="3" id="KW-0547">Nucleotide-binding</keyword>
<gene>
    <name evidence="7" type="ORF">HNR51_003616</name>
</gene>
<comment type="caution">
    <text evidence="7">The sequence shown here is derived from an EMBL/GenBank/DDBJ whole genome shotgun (WGS) entry which is preliminary data.</text>
</comment>
<dbReference type="GO" id="GO:0005524">
    <property type="term" value="F:ATP binding"/>
    <property type="evidence" value="ECO:0007669"/>
    <property type="project" value="UniProtKB-KW"/>
</dbReference>
<dbReference type="GO" id="GO:0018860">
    <property type="term" value="F:anthranilate-CoA ligase activity"/>
    <property type="evidence" value="ECO:0007669"/>
    <property type="project" value="UniProtKB-EC"/>
</dbReference>
<keyword evidence="2 7" id="KW-0436">Ligase</keyword>
<keyword evidence="4" id="KW-0067">ATP-binding</keyword>
<evidence type="ECO:0000256" key="2">
    <source>
        <dbReference type="ARBA" id="ARBA00022598"/>
    </source>
</evidence>
<dbReference type="InterPro" id="IPR000873">
    <property type="entry name" value="AMP-dep_synth/lig_dom"/>
</dbReference>
<dbReference type="Gene3D" id="3.40.50.12780">
    <property type="entry name" value="N-terminal domain of ligase-like"/>
    <property type="match status" value="1"/>
</dbReference>
<evidence type="ECO:0000259" key="6">
    <source>
        <dbReference type="Pfam" id="PF13193"/>
    </source>
</evidence>
<dbReference type="InterPro" id="IPR011957">
    <property type="entry name" value="Benz_CoA_lig"/>
</dbReference>
<dbReference type="InterPro" id="IPR042099">
    <property type="entry name" value="ANL_N_sf"/>
</dbReference>
<dbReference type="EMBL" id="JACJIB010000006">
    <property type="protein sequence ID" value="MBA8914523.1"/>
    <property type="molecule type" value="Genomic_DNA"/>
</dbReference>
<feature type="domain" description="AMP-binding enzyme C-terminal" evidence="6">
    <location>
        <begin position="449"/>
        <end position="527"/>
    </location>
</feature>
<dbReference type="Gene3D" id="3.30.300.30">
    <property type="match status" value="1"/>
</dbReference>
<dbReference type="NCBIfam" id="TIGR02262">
    <property type="entry name" value="benz_CoA_lig"/>
    <property type="match status" value="1"/>
</dbReference>
<evidence type="ECO:0000259" key="5">
    <source>
        <dbReference type="Pfam" id="PF00501"/>
    </source>
</evidence>
<protein>
    <submittedName>
        <fullName evidence="7">2-aminobenzoate-CoA ligase</fullName>
        <ecNumber evidence="7">6.2.1.32</ecNumber>
    </submittedName>
</protein>
<keyword evidence="8" id="KW-1185">Reference proteome</keyword>
<sequence length="561" mass="60574">MSKPAAEPVDTFARDSLPARDAWPDLIFALPELRYPRRLNCVTPLLDRWIAEGRGHALCLIGEHESLTYRQLFERVNRIANVLVNQLGLKPGNRVLLRSGNTPMMVAAYLAVLKAGGVVVATMPLLRAREIAYPLNKAQIRLALCDHRLAEEMEGARAHAPDLERVVYWGGGPDPLEALMARESPVFTAADTAADDVCLIAFTSGTTGEPKGAMHFHRDLLAICDTYARHVVRAGPEDRFIGSAPFAFTFGLAIILFPMRVGGSAVVLERAGPEDLALAIGRERATVCFTAPTAYRAMLAKLAGFDLSSLRRCISAGESLSRATFEAWKAATGLTLLDGIGGTEMLHIYLASPEEEVRPGATGRPVPGYEARVVDEHGHELPPGTIGRLAVRGPTGCRYLADPRQAKYVIDGWNYPGDSYLMDEDGYFWYQARCDDMIVASGYNISGPEVEAALLRHPAVLECGVVGAPDPARGTIVKAYVVADPGLRADAGLAKALQDFVKAEIAPYKYPRAIAFVADLPKTASGKIQRFELRLRAVAEAERDAAEAEEASVASAVAVSA</sequence>
<evidence type="ECO:0000313" key="7">
    <source>
        <dbReference type="EMBL" id="MBA8914523.1"/>
    </source>
</evidence>
<dbReference type="PROSITE" id="PS00455">
    <property type="entry name" value="AMP_BINDING"/>
    <property type="match status" value="1"/>
</dbReference>
<dbReference type="GO" id="GO:0044550">
    <property type="term" value="P:secondary metabolite biosynthetic process"/>
    <property type="evidence" value="ECO:0007669"/>
    <property type="project" value="TreeGrafter"/>
</dbReference>
<dbReference type="PANTHER" id="PTHR43352:SF1">
    <property type="entry name" value="ANTHRANILATE--COA LIGASE"/>
    <property type="match status" value="1"/>
</dbReference>
<dbReference type="FunFam" id="3.30.300.30:FF:000005">
    <property type="entry name" value="Acyl-coenzyme A synthetase ACSM5, mitochondrial"/>
    <property type="match status" value="1"/>
</dbReference>
<dbReference type="Pfam" id="PF00501">
    <property type="entry name" value="AMP-binding"/>
    <property type="match status" value="1"/>
</dbReference>
<dbReference type="InterPro" id="IPR025110">
    <property type="entry name" value="AMP-bd_C"/>
</dbReference>